<dbReference type="Proteomes" id="UP001585053">
    <property type="component" value="Unassembled WGS sequence"/>
</dbReference>
<name>A0A7K2IVK2_9ACTN</name>
<evidence type="ECO:0000256" key="2">
    <source>
        <dbReference type="ARBA" id="ARBA00022801"/>
    </source>
</evidence>
<dbReference type="RefSeq" id="WP_014908219.1">
    <property type="nucleotide sequence ID" value="NZ_BAZE01000009.1"/>
</dbReference>
<dbReference type="SUPFAM" id="SSF53328">
    <property type="entry name" value="Formyltransferase"/>
    <property type="match status" value="1"/>
</dbReference>
<gene>
    <name evidence="3 7" type="primary">purU</name>
    <name evidence="7" type="ORF">GTW20_17555</name>
    <name evidence="6" type="ORF">VSQ78_09830</name>
</gene>
<organism evidence="7 8">
    <name type="scientific">Nocardiopsis alba</name>
    <dbReference type="NCBI Taxonomy" id="53437"/>
    <lineage>
        <taxon>Bacteria</taxon>
        <taxon>Bacillati</taxon>
        <taxon>Actinomycetota</taxon>
        <taxon>Actinomycetes</taxon>
        <taxon>Streptosporangiales</taxon>
        <taxon>Nocardiopsidaceae</taxon>
        <taxon>Nocardiopsis</taxon>
    </lineage>
</organism>
<comment type="caution">
    <text evidence="7">The sequence shown here is derived from an EMBL/GenBank/DDBJ whole genome shotgun (WGS) entry which is preliminary data.</text>
</comment>
<dbReference type="InterPro" id="IPR041729">
    <property type="entry name" value="Formyl-FH4-Hydrolase_C"/>
</dbReference>
<dbReference type="GO" id="GO:0006730">
    <property type="term" value="P:one-carbon metabolic process"/>
    <property type="evidence" value="ECO:0007669"/>
    <property type="project" value="UniProtKB-KW"/>
</dbReference>
<evidence type="ECO:0000256" key="1">
    <source>
        <dbReference type="ARBA" id="ARBA00022563"/>
    </source>
</evidence>
<comment type="pathway">
    <text evidence="3">Purine metabolism; IMP biosynthesis via de novo pathway; formate from 10-formyl-5,6,7,8-tetrahydrofolate: step 1/1.</text>
</comment>
<dbReference type="EMBL" id="JAYMRS010000002">
    <property type="protein sequence ID" value="MFB8768000.1"/>
    <property type="molecule type" value="Genomic_DNA"/>
</dbReference>
<dbReference type="UniPathway" id="UPA00074">
    <property type="reaction ID" value="UER00170"/>
</dbReference>
<dbReference type="InterPro" id="IPR002376">
    <property type="entry name" value="Formyl_transf_N"/>
</dbReference>
<evidence type="ECO:0000256" key="3">
    <source>
        <dbReference type="HAMAP-Rule" id="MF_01927"/>
    </source>
</evidence>
<dbReference type="Pfam" id="PF01842">
    <property type="entry name" value="ACT"/>
    <property type="match status" value="1"/>
</dbReference>
<protein>
    <recommendedName>
        <fullName evidence="3 4">Formyltetrahydrofolate deformylase</fullName>
        <ecNumber evidence="3 4">3.5.1.10</ecNumber>
    </recommendedName>
    <alternativeName>
        <fullName evidence="3">Formyl-FH(4) hydrolase</fullName>
    </alternativeName>
</protein>
<comment type="catalytic activity">
    <reaction evidence="3">
        <text>(6R)-10-formyltetrahydrofolate + H2O = (6S)-5,6,7,8-tetrahydrofolate + formate + H(+)</text>
        <dbReference type="Rhea" id="RHEA:19833"/>
        <dbReference type="ChEBI" id="CHEBI:15377"/>
        <dbReference type="ChEBI" id="CHEBI:15378"/>
        <dbReference type="ChEBI" id="CHEBI:15740"/>
        <dbReference type="ChEBI" id="CHEBI:57453"/>
        <dbReference type="ChEBI" id="CHEBI:195366"/>
        <dbReference type="EC" id="3.5.1.10"/>
    </reaction>
</comment>
<dbReference type="Gene3D" id="3.40.50.170">
    <property type="entry name" value="Formyl transferase, N-terminal domain"/>
    <property type="match status" value="1"/>
</dbReference>
<keyword evidence="2 3" id="KW-0378">Hydrolase</keyword>
<dbReference type="GO" id="GO:0006189">
    <property type="term" value="P:'de novo' IMP biosynthetic process"/>
    <property type="evidence" value="ECO:0007669"/>
    <property type="project" value="UniProtKB-UniRule"/>
</dbReference>
<dbReference type="PIRSF" id="PIRSF036480">
    <property type="entry name" value="FormyFH4_hydr"/>
    <property type="match status" value="1"/>
</dbReference>
<dbReference type="OMA" id="QILNIHH"/>
<feature type="active site" evidence="3">
    <location>
        <position position="239"/>
    </location>
</feature>
<keyword evidence="1 3" id="KW-0554">One-carbon metabolism</keyword>
<dbReference type="PROSITE" id="PS51671">
    <property type="entry name" value="ACT"/>
    <property type="match status" value="1"/>
</dbReference>
<dbReference type="NCBIfam" id="NF004684">
    <property type="entry name" value="PRK06027.1"/>
    <property type="match status" value="1"/>
</dbReference>
<dbReference type="AlphaFoldDB" id="A0A7K2IVK2"/>
<evidence type="ECO:0000313" key="6">
    <source>
        <dbReference type="EMBL" id="MFB8768000.1"/>
    </source>
</evidence>
<dbReference type="PANTHER" id="PTHR42706:SF1">
    <property type="entry name" value="FORMYLTETRAHYDROFOLATE DEFORMYLASE 2, MITOCHONDRIAL"/>
    <property type="match status" value="1"/>
</dbReference>
<dbReference type="SUPFAM" id="SSF55021">
    <property type="entry name" value="ACT-like"/>
    <property type="match status" value="1"/>
</dbReference>
<dbReference type="Pfam" id="PF00551">
    <property type="entry name" value="Formyl_trans_N"/>
    <property type="match status" value="1"/>
</dbReference>
<dbReference type="EC" id="3.5.1.10" evidence="3 4"/>
<evidence type="ECO:0000313" key="7">
    <source>
        <dbReference type="EMBL" id="MYR34008.1"/>
    </source>
</evidence>
<reference evidence="7 8" key="1">
    <citation type="journal article" date="2019" name="Nat. Commun.">
        <title>The antimicrobial potential of Streptomyces from insect microbiomes.</title>
        <authorList>
            <person name="Chevrette M.G."/>
            <person name="Carlson C.M."/>
            <person name="Ortega H.E."/>
            <person name="Thomas C."/>
            <person name="Ananiev G.E."/>
            <person name="Barns K.J."/>
            <person name="Book A.J."/>
            <person name="Cagnazzo J."/>
            <person name="Carlos C."/>
            <person name="Flanigan W."/>
            <person name="Grubbs K.J."/>
            <person name="Horn H.A."/>
            <person name="Hoffmann F.M."/>
            <person name="Klassen J.L."/>
            <person name="Knack J.J."/>
            <person name="Lewin G.R."/>
            <person name="McDonald B.R."/>
            <person name="Muller L."/>
            <person name="Melo W.G.P."/>
            <person name="Pinto-Tomas A.A."/>
            <person name="Schmitz A."/>
            <person name="Wendt-Pienkowski E."/>
            <person name="Wildman S."/>
            <person name="Zhao M."/>
            <person name="Zhang F."/>
            <person name="Bugni T.S."/>
            <person name="Andes D.R."/>
            <person name="Pupo M.T."/>
            <person name="Currie C.R."/>
        </authorList>
    </citation>
    <scope>NUCLEOTIDE SEQUENCE [LARGE SCALE GENOMIC DNA]</scope>
    <source>
        <strain evidence="7 8">SID5840</strain>
    </source>
</reference>
<feature type="domain" description="ACT" evidence="5">
    <location>
        <begin position="7"/>
        <end position="93"/>
    </location>
</feature>
<dbReference type="GeneID" id="91392728"/>
<dbReference type="GO" id="GO:0008864">
    <property type="term" value="F:formyltetrahydrofolate deformylase activity"/>
    <property type="evidence" value="ECO:0007669"/>
    <property type="project" value="UniProtKB-UniRule"/>
</dbReference>
<keyword evidence="3" id="KW-0658">Purine biosynthesis</keyword>
<keyword evidence="9" id="KW-1185">Reference proteome</keyword>
<evidence type="ECO:0000256" key="4">
    <source>
        <dbReference type="NCBIfam" id="TIGR00655"/>
    </source>
</evidence>
<comment type="similarity">
    <text evidence="3">Belongs to the PurU family.</text>
</comment>
<dbReference type="Proteomes" id="UP000467124">
    <property type="component" value="Unassembled WGS sequence"/>
</dbReference>
<dbReference type="InterPro" id="IPR036477">
    <property type="entry name" value="Formyl_transf_N_sf"/>
</dbReference>
<dbReference type="CDD" id="cd04875">
    <property type="entry name" value="ACT_F4HF-DF"/>
    <property type="match status" value="1"/>
</dbReference>
<dbReference type="HAMAP" id="MF_01927">
    <property type="entry name" value="PurU"/>
    <property type="match status" value="1"/>
</dbReference>
<accession>A0A7K2IVK2</accession>
<dbReference type="InterPro" id="IPR004810">
    <property type="entry name" value="PurU"/>
</dbReference>
<sequence length="295" mass="33057">MSEREYVLTLSCPDSRGIVAAVANLMSDHGCNITESQQYGDHYTGRFFLRMQFVAEAGERGPADEDTLRAAFASLAGDFGRGENGSFVEWSLQARDVRPRMIVMVSKFGHCLNDLLYRQRSGLLDIDIAAVVSNHPDLEFLADSYGVDFHHLPITPRNKKEQEERLLELVDVYDVDLVVLARYMQVLSEQLCAKMSGRVINIHHSFLPSFKGARPYHQAHTRGVKLIGATAHYVTADLDEGPIIEQEVSRVDHTHSPEQLTAIGRDLESVALARAVNWHAQRRVLLNGSKTVIFD</sequence>
<evidence type="ECO:0000313" key="9">
    <source>
        <dbReference type="Proteomes" id="UP001585053"/>
    </source>
</evidence>
<comment type="function">
    <text evidence="3">Catalyzes the hydrolysis of 10-formyltetrahydrofolate (formyl-FH4) to formate and tetrahydrofolate (FH4).</text>
</comment>
<reference evidence="6 9" key="2">
    <citation type="submission" date="2024-01" db="EMBL/GenBank/DDBJ databases">
        <title>Genome mining of biosynthetic gene clusters to explore secondary metabolites of Streptomyces sp.</title>
        <authorList>
            <person name="Baig A."/>
            <person name="Ajitkumar Shintre N."/>
            <person name="Kumar H."/>
            <person name="Anbarasu A."/>
            <person name="Ramaiah S."/>
        </authorList>
    </citation>
    <scope>NUCLEOTIDE SEQUENCE [LARGE SCALE GENOMIC DNA]</scope>
    <source>
        <strain evidence="6 9">A01</strain>
    </source>
</reference>
<dbReference type="InterPro" id="IPR002912">
    <property type="entry name" value="ACT_dom"/>
</dbReference>
<dbReference type="Gene3D" id="3.30.70.260">
    <property type="match status" value="1"/>
</dbReference>
<dbReference type="EMBL" id="WWHY01000001">
    <property type="protein sequence ID" value="MYR34008.1"/>
    <property type="molecule type" value="Genomic_DNA"/>
</dbReference>
<dbReference type="NCBIfam" id="TIGR00655">
    <property type="entry name" value="PurU"/>
    <property type="match status" value="1"/>
</dbReference>
<dbReference type="PRINTS" id="PR01575">
    <property type="entry name" value="FFH4HYDRLASE"/>
</dbReference>
<dbReference type="PANTHER" id="PTHR42706">
    <property type="entry name" value="FORMYLTETRAHYDROFOLATE DEFORMYLASE"/>
    <property type="match status" value="1"/>
</dbReference>
<dbReference type="CDD" id="cd08648">
    <property type="entry name" value="FMT_core_Formyl-FH4-Hydrolase_C"/>
    <property type="match status" value="1"/>
</dbReference>
<proteinExistence type="inferred from homology"/>
<evidence type="ECO:0000259" key="5">
    <source>
        <dbReference type="PROSITE" id="PS51671"/>
    </source>
</evidence>
<dbReference type="InterPro" id="IPR044074">
    <property type="entry name" value="PurU_ACT"/>
</dbReference>
<dbReference type="InterPro" id="IPR045865">
    <property type="entry name" value="ACT-like_dom_sf"/>
</dbReference>
<evidence type="ECO:0000313" key="8">
    <source>
        <dbReference type="Proteomes" id="UP000467124"/>
    </source>
</evidence>